<protein>
    <submittedName>
        <fullName evidence="1">Uncharacterized protein</fullName>
    </submittedName>
</protein>
<sequence length="28" mass="3422">WWVGHSFIKDGNRFAQGTKSKFKQYQYN</sequence>
<organism evidence="1">
    <name type="scientific">marine metagenome</name>
    <dbReference type="NCBI Taxonomy" id="408172"/>
    <lineage>
        <taxon>unclassified sequences</taxon>
        <taxon>metagenomes</taxon>
        <taxon>ecological metagenomes</taxon>
    </lineage>
</organism>
<reference evidence="1" key="1">
    <citation type="submission" date="2018-05" db="EMBL/GenBank/DDBJ databases">
        <authorList>
            <person name="Lanie J.A."/>
            <person name="Ng W.-L."/>
            <person name="Kazmierczak K.M."/>
            <person name="Andrzejewski T.M."/>
            <person name="Davidsen T.M."/>
            <person name="Wayne K.J."/>
            <person name="Tettelin H."/>
            <person name="Glass J.I."/>
            <person name="Rusch D."/>
            <person name="Podicherti R."/>
            <person name="Tsui H.-C.T."/>
            <person name="Winkler M.E."/>
        </authorList>
    </citation>
    <scope>NUCLEOTIDE SEQUENCE</scope>
</reference>
<dbReference type="AlphaFoldDB" id="A0A382JRD9"/>
<accession>A0A382JRD9</accession>
<gene>
    <name evidence="1" type="ORF">METZ01_LOCUS267170</name>
</gene>
<name>A0A382JRD9_9ZZZZ</name>
<proteinExistence type="predicted"/>
<evidence type="ECO:0000313" key="1">
    <source>
        <dbReference type="EMBL" id="SVC14316.1"/>
    </source>
</evidence>
<feature type="non-terminal residue" evidence="1">
    <location>
        <position position="1"/>
    </location>
</feature>
<dbReference type="EMBL" id="UINC01075788">
    <property type="protein sequence ID" value="SVC14316.1"/>
    <property type="molecule type" value="Genomic_DNA"/>
</dbReference>